<evidence type="ECO:0000256" key="15">
    <source>
        <dbReference type="PIRSR" id="PIRSR001365-2"/>
    </source>
</evidence>
<dbReference type="SMART" id="SM01130">
    <property type="entry name" value="DHDPS"/>
    <property type="match status" value="1"/>
</dbReference>
<dbReference type="NCBIfam" id="TIGR00674">
    <property type="entry name" value="dapA"/>
    <property type="match status" value="1"/>
</dbReference>
<evidence type="ECO:0000256" key="3">
    <source>
        <dbReference type="ARBA" id="ARBA00007592"/>
    </source>
</evidence>
<evidence type="ECO:0000256" key="2">
    <source>
        <dbReference type="ARBA" id="ARBA00005120"/>
    </source>
</evidence>
<keyword evidence="17" id="KW-1185">Reference proteome</keyword>
<evidence type="ECO:0000256" key="13">
    <source>
        <dbReference type="PIRNR" id="PIRNR001365"/>
    </source>
</evidence>
<dbReference type="CDD" id="cd00950">
    <property type="entry name" value="DHDPS"/>
    <property type="match status" value="1"/>
</dbReference>
<dbReference type="PANTHER" id="PTHR12128:SF66">
    <property type="entry name" value="4-HYDROXY-2-OXOGLUTARATE ALDOLASE, MITOCHONDRIAL"/>
    <property type="match status" value="1"/>
</dbReference>
<dbReference type="AlphaFoldDB" id="A0A0P0D0W5"/>
<evidence type="ECO:0000256" key="1">
    <source>
        <dbReference type="ARBA" id="ARBA00003294"/>
    </source>
</evidence>
<keyword evidence="9 12" id="KW-0456">Lyase</keyword>
<comment type="catalytic activity">
    <reaction evidence="11 12">
        <text>L-aspartate 4-semialdehyde + pyruvate = (2S,4S)-4-hydroxy-2,3,4,5-tetrahydrodipicolinate + H2O + H(+)</text>
        <dbReference type="Rhea" id="RHEA:34171"/>
        <dbReference type="ChEBI" id="CHEBI:15361"/>
        <dbReference type="ChEBI" id="CHEBI:15377"/>
        <dbReference type="ChEBI" id="CHEBI:15378"/>
        <dbReference type="ChEBI" id="CHEBI:67139"/>
        <dbReference type="ChEBI" id="CHEBI:537519"/>
        <dbReference type="EC" id="4.3.3.7"/>
    </reaction>
</comment>
<comment type="subcellular location">
    <subcellularLocation>
        <location evidence="12">Cytoplasm</location>
    </subcellularLocation>
</comment>
<keyword evidence="8 12" id="KW-0457">Lysine biosynthesis</keyword>
<evidence type="ECO:0000256" key="7">
    <source>
        <dbReference type="ARBA" id="ARBA00022915"/>
    </source>
</evidence>
<comment type="function">
    <text evidence="1 12">Catalyzes the condensation of (S)-aspartate-beta-semialdehyde [(S)-ASA] and pyruvate to 4-hydroxy-tetrahydrodipicolinate (HTPA).</text>
</comment>
<dbReference type="Gene3D" id="3.20.20.70">
    <property type="entry name" value="Aldolase class I"/>
    <property type="match status" value="1"/>
</dbReference>
<evidence type="ECO:0000313" key="16">
    <source>
        <dbReference type="EMBL" id="ALJ06613.1"/>
    </source>
</evidence>
<dbReference type="GO" id="GO:0009089">
    <property type="term" value="P:lysine biosynthetic process via diaminopimelate"/>
    <property type="evidence" value="ECO:0007669"/>
    <property type="project" value="UniProtKB-UniRule"/>
</dbReference>
<feature type="active site" description="Schiff-base intermediate with substrate" evidence="12 14">
    <location>
        <position position="165"/>
    </location>
</feature>
<dbReference type="KEGG" id="ahz:APS56_16370"/>
<protein>
    <recommendedName>
        <fullName evidence="4 12">4-hydroxy-tetrahydrodipicolinate synthase</fullName>
        <shortName evidence="12">HTPA synthase</shortName>
        <ecNumber evidence="4 12">4.3.3.7</ecNumber>
    </recommendedName>
</protein>
<name>A0A0P0D0W5_9FLAO</name>
<dbReference type="PRINTS" id="PR00146">
    <property type="entry name" value="DHPICSNTHASE"/>
</dbReference>
<dbReference type="SUPFAM" id="SSF51569">
    <property type="entry name" value="Aldolase"/>
    <property type="match status" value="1"/>
</dbReference>
<evidence type="ECO:0000256" key="6">
    <source>
        <dbReference type="ARBA" id="ARBA00022605"/>
    </source>
</evidence>
<dbReference type="InterPro" id="IPR020625">
    <property type="entry name" value="Schiff_base-form_aldolases_AS"/>
</dbReference>
<evidence type="ECO:0000256" key="14">
    <source>
        <dbReference type="PIRSR" id="PIRSR001365-1"/>
    </source>
</evidence>
<evidence type="ECO:0000313" key="17">
    <source>
        <dbReference type="Proteomes" id="UP000057981"/>
    </source>
</evidence>
<dbReference type="STRING" id="1736674.APS56_16370"/>
<keyword evidence="5 12" id="KW-0963">Cytoplasm</keyword>
<keyword evidence="10 12" id="KW-0704">Schiff base</keyword>
<dbReference type="GO" id="GO:0005829">
    <property type="term" value="C:cytosol"/>
    <property type="evidence" value="ECO:0007669"/>
    <property type="project" value="TreeGrafter"/>
</dbReference>
<organism evidence="16 17">
    <name type="scientific">Pseudalgibacter alginicilyticus</name>
    <dbReference type="NCBI Taxonomy" id="1736674"/>
    <lineage>
        <taxon>Bacteria</taxon>
        <taxon>Pseudomonadati</taxon>
        <taxon>Bacteroidota</taxon>
        <taxon>Flavobacteriia</taxon>
        <taxon>Flavobacteriales</taxon>
        <taxon>Flavobacteriaceae</taxon>
        <taxon>Pseudalgibacter</taxon>
    </lineage>
</organism>
<dbReference type="GO" id="GO:0008840">
    <property type="term" value="F:4-hydroxy-tetrahydrodipicolinate synthase activity"/>
    <property type="evidence" value="ECO:0007669"/>
    <property type="project" value="UniProtKB-UniRule"/>
</dbReference>
<dbReference type="EMBL" id="CP012898">
    <property type="protein sequence ID" value="ALJ06613.1"/>
    <property type="molecule type" value="Genomic_DNA"/>
</dbReference>
<keyword evidence="6 12" id="KW-0028">Amino-acid biosynthesis</keyword>
<evidence type="ECO:0000256" key="9">
    <source>
        <dbReference type="ARBA" id="ARBA00023239"/>
    </source>
</evidence>
<dbReference type="RefSeq" id="WP_054730900.1">
    <property type="nucleotide sequence ID" value="NZ_CP012898.1"/>
</dbReference>
<gene>
    <name evidence="12" type="primary">dapA</name>
    <name evidence="16" type="ORF">APS56_16370</name>
</gene>
<proteinExistence type="inferred from homology"/>
<comment type="pathway">
    <text evidence="2 12">Amino-acid biosynthesis; L-lysine biosynthesis via DAP pathway; (S)-tetrahydrodipicolinate from L-aspartate: step 3/4.</text>
</comment>
<keyword evidence="7 12" id="KW-0220">Diaminopimelate biosynthesis</keyword>
<evidence type="ECO:0000256" key="8">
    <source>
        <dbReference type="ARBA" id="ARBA00023154"/>
    </source>
</evidence>
<dbReference type="PANTHER" id="PTHR12128">
    <property type="entry name" value="DIHYDRODIPICOLINATE SYNTHASE"/>
    <property type="match status" value="1"/>
</dbReference>
<dbReference type="PIRSF" id="PIRSF001365">
    <property type="entry name" value="DHDPS"/>
    <property type="match status" value="1"/>
</dbReference>
<evidence type="ECO:0000256" key="10">
    <source>
        <dbReference type="ARBA" id="ARBA00023270"/>
    </source>
</evidence>
<sequence>MSSKFLGTGVALVTPFKSDLTIDRDALINIVNFNIDNGTDYLVICGTTGESATLTKQEKIDVVKIISETNNGRLPLVLGIGGNNTTQVIEEIKTTDLNNIDAILSVSPYYSKPTQEGIYQHFKAISEASPVDIILYNVPGRTSKNIEVETTLRLANDFKNIVGVKEAGNNVSQYLELIKNKPEDFLIISGDDDLALGIVLAGGAGVISVIGQAFPKAFSDMIRLGLKGDAKTAYSIHFKLMDVIGYIFEENNPSGIKAVFEALNLSQDTVRLPLVPATNQLKSKINSFVKAFY</sequence>
<dbReference type="InterPro" id="IPR005263">
    <property type="entry name" value="DapA"/>
</dbReference>
<dbReference type="PROSITE" id="PS00666">
    <property type="entry name" value="DHDPS_2"/>
    <property type="match status" value="1"/>
</dbReference>
<accession>A0A0P0D0W5</accession>
<dbReference type="Proteomes" id="UP000057981">
    <property type="component" value="Chromosome"/>
</dbReference>
<dbReference type="UniPathway" id="UPA00034">
    <property type="reaction ID" value="UER00017"/>
</dbReference>
<evidence type="ECO:0000256" key="4">
    <source>
        <dbReference type="ARBA" id="ARBA00012086"/>
    </source>
</evidence>
<feature type="site" description="Part of a proton relay during catalysis" evidence="12">
    <location>
        <position position="47"/>
    </location>
</feature>
<feature type="active site" description="Proton donor/acceptor" evidence="12 14">
    <location>
        <position position="136"/>
    </location>
</feature>
<dbReference type="HAMAP" id="MF_00418">
    <property type="entry name" value="DapA"/>
    <property type="match status" value="1"/>
</dbReference>
<evidence type="ECO:0000256" key="12">
    <source>
        <dbReference type="HAMAP-Rule" id="MF_00418"/>
    </source>
</evidence>
<evidence type="ECO:0000256" key="11">
    <source>
        <dbReference type="ARBA" id="ARBA00047836"/>
    </source>
</evidence>
<comment type="similarity">
    <text evidence="3 12 13">Belongs to the DapA family.</text>
</comment>
<comment type="caution">
    <text evidence="12">Was originally thought to be a dihydrodipicolinate synthase (DHDPS), catalyzing the condensation of (S)-aspartate-beta-semialdehyde [(S)-ASA] and pyruvate to dihydrodipicolinate (DHDP). However, it was shown in E.coli that the product of the enzymatic reaction is not dihydrodipicolinate but in fact (4S)-4-hydroxy-2,3,4,5-tetrahydro-(2S)-dipicolinic acid (HTPA), and that the consecutive dehydration reaction leading to DHDP is not spontaneous but catalyzed by DapB.</text>
</comment>
<evidence type="ECO:0000256" key="5">
    <source>
        <dbReference type="ARBA" id="ARBA00022490"/>
    </source>
</evidence>
<dbReference type="EC" id="4.3.3.7" evidence="4 12"/>
<dbReference type="InterPro" id="IPR013785">
    <property type="entry name" value="Aldolase_TIM"/>
</dbReference>
<dbReference type="OrthoDB" id="9782828at2"/>
<dbReference type="Pfam" id="PF00701">
    <property type="entry name" value="DHDPS"/>
    <property type="match status" value="1"/>
</dbReference>
<comment type="subunit">
    <text evidence="12">Homotetramer; dimer of dimers.</text>
</comment>
<dbReference type="InterPro" id="IPR002220">
    <property type="entry name" value="DapA-like"/>
</dbReference>
<reference evidence="16 17" key="1">
    <citation type="submission" date="2015-10" db="EMBL/GenBank/DDBJ databases">
        <authorList>
            <person name="Gilbert D.G."/>
        </authorList>
    </citation>
    <scope>NUCLEOTIDE SEQUENCE [LARGE SCALE GENOMIC DNA]</scope>
    <source>
        <strain evidence="17">HZ-22</strain>
    </source>
</reference>
<dbReference type="PATRIC" id="fig|1736674.3.peg.3355"/>
<feature type="binding site" evidence="12 15">
    <location>
        <position position="48"/>
    </location>
    <ligand>
        <name>pyruvate</name>
        <dbReference type="ChEBI" id="CHEBI:15361"/>
    </ligand>
</feature>
<feature type="binding site" evidence="12 15">
    <location>
        <position position="207"/>
    </location>
    <ligand>
        <name>pyruvate</name>
        <dbReference type="ChEBI" id="CHEBI:15361"/>
    </ligand>
</feature>
<dbReference type="GO" id="GO:0019877">
    <property type="term" value="P:diaminopimelate biosynthetic process"/>
    <property type="evidence" value="ECO:0007669"/>
    <property type="project" value="UniProtKB-UniRule"/>
</dbReference>
<feature type="site" description="Part of a proton relay during catalysis" evidence="12">
    <location>
        <position position="110"/>
    </location>
</feature>